<accession>A0A7C1H3Y2</accession>
<dbReference type="SMART" id="SM00347">
    <property type="entry name" value="HTH_MARR"/>
    <property type="match status" value="1"/>
</dbReference>
<dbReference type="PANTHER" id="PTHR42756">
    <property type="entry name" value="TRANSCRIPTIONAL REGULATOR, MARR"/>
    <property type="match status" value="1"/>
</dbReference>
<dbReference type="Proteomes" id="UP000886198">
    <property type="component" value="Unassembled WGS sequence"/>
</dbReference>
<dbReference type="SUPFAM" id="SSF46785">
    <property type="entry name" value="Winged helix' DNA-binding domain"/>
    <property type="match status" value="1"/>
</dbReference>
<evidence type="ECO:0000259" key="4">
    <source>
        <dbReference type="PROSITE" id="PS50995"/>
    </source>
</evidence>
<comment type="caution">
    <text evidence="5">The sequence shown here is derived from an EMBL/GenBank/DDBJ whole genome shotgun (WGS) entry which is preliminary data.</text>
</comment>
<proteinExistence type="predicted"/>
<dbReference type="AlphaFoldDB" id="A0A7C1H3Y2"/>
<organism evidence="5">
    <name type="scientific">Mesotoga infera</name>
    <dbReference type="NCBI Taxonomy" id="1236046"/>
    <lineage>
        <taxon>Bacteria</taxon>
        <taxon>Thermotogati</taxon>
        <taxon>Thermotogota</taxon>
        <taxon>Thermotogae</taxon>
        <taxon>Kosmotogales</taxon>
        <taxon>Kosmotogaceae</taxon>
        <taxon>Mesotoga</taxon>
    </lineage>
</organism>
<gene>
    <name evidence="5" type="ORF">ENN47_06945</name>
</gene>
<sequence length="155" mass="18308">MNLLEKERYIFGSIFFLSNKLQTILDRSFRTEGFTTKQLFMTLVIQQFGDVSPTINDLASVMGTSHQNVKQIALKLEKRGFVRIERDKEDRRSIRVILTETSESFWKERVEEGKGFLTELFDYCREEEIEGLYRGLKRLSEKIRVLDKSKKEVDK</sequence>
<evidence type="ECO:0000256" key="2">
    <source>
        <dbReference type="ARBA" id="ARBA00023125"/>
    </source>
</evidence>
<evidence type="ECO:0000313" key="5">
    <source>
        <dbReference type="EMBL" id="HDP77905.1"/>
    </source>
</evidence>
<dbReference type="PROSITE" id="PS50995">
    <property type="entry name" value="HTH_MARR_2"/>
    <property type="match status" value="1"/>
</dbReference>
<dbReference type="PANTHER" id="PTHR42756:SF1">
    <property type="entry name" value="TRANSCRIPTIONAL REPRESSOR OF EMRAB OPERON"/>
    <property type="match status" value="1"/>
</dbReference>
<evidence type="ECO:0000256" key="1">
    <source>
        <dbReference type="ARBA" id="ARBA00023015"/>
    </source>
</evidence>
<dbReference type="InterPro" id="IPR000835">
    <property type="entry name" value="HTH_MarR-typ"/>
</dbReference>
<dbReference type="PROSITE" id="PS01117">
    <property type="entry name" value="HTH_MARR_1"/>
    <property type="match status" value="1"/>
</dbReference>
<evidence type="ECO:0000256" key="3">
    <source>
        <dbReference type="ARBA" id="ARBA00023163"/>
    </source>
</evidence>
<keyword evidence="3" id="KW-0804">Transcription</keyword>
<dbReference type="InterPro" id="IPR023187">
    <property type="entry name" value="Tscrpt_reg_MarR-type_CS"/>
</dbReference>
<keyword evidence="1" id="KW-0805">Transcription regulation</keyword>
<dbReference type="Pfam" id="PF12802">
    <property type="entry name" value="MarR_2"/>
    <property type="match status" value="1"/>
</dbReference>
<name>A0A7C1H3Y2_9BACT</name>
<dbReference type="EMBL" id="DSBT01000185">
    <property type="protein sequence ID" value="HDP77905.1"/>
    <property type="molecule type" value="Genomic_DNA"/>
</dbReference>
<dbReference type="InterPro" id="IPR036390">
    <property type="entry name" value="WH_DNA-bd_sf"/>
</dbReference>
<dbReference type="GO" id="GO:0003700">
    <property type="term" value="F:DNA-binding transcription factor activity"/>
    <property type="evidence" value="ECO:0007669"/>
    <property type="project" value="InterPro"/>
</dbReference>
<feature type="domain" description="HTH marR-type" evidence="4">
    <location>
        <begin position="7"/>
        <end position="141"/>
    </location>
</feature>
<reference evidence="5" key="1">
    <citation type="journal article" date="2020" name="mSystems">
        <title>Genome- and Community-Level Interaction Insights into Carbon Utilization and Element Cycling Functions of Hydrothermarchaeota in Hydrothermal Sediment.</title>
        <authorList>
            <person name="Zhou Z."/>
            <person name="Liu Y."/>
            <person name="Xu W."/>
            <person name="Pan J."/>
            <person name="Luo Z.H."/>
            <person name="Li M."/>
        </authorList>
    </citation>
    <scope>NUCLEOTIDE SEQUENCE [LARGE SCALE GENOMIC DNA]</scope>
    <source>
        <strain evidence="5">SpSt-1179</strain>
    </source>
</reference>
<dbReference type="Gene3D" id="1.10.10.10">
    <property type="entry name" value="Winged helix-like DNA-binding domain superfamily/Winged helix DNA-binding domain"/>
    <property type="match status" value="1"/>
</dbReference>
<dbReference type="GO" id="GO:0003677">
    <property type="term" value="F:DNA binding"/>
    <property type="evidence" value="ECO:0007669"/>
    <property type="project" value="UniProtKB-KW"/>
</dbReference>
<keyword evidence="2" id="KW-0238">DNA-binding</keyword>
<protein>
    <submittedName>
        <fullName evidence="5">MarR family transcriptional regulator</fullName>
    </submittedName>
</protein>
<dbReference type="InterPro" id="IPR036388">
    <property type="entry name" value="WH-like_DNA-bd_sf"/>
</dbReference>